<name>A0ABS7BZB1_9BACL</name>
<dbReference type="Gene3D" id="3.90.1150.10">
    <property type="entry name" value="Aspartate Aminotransferase, domain 1"/>
    <property type="match status" value="1"/>
</dbReference>
<dbReference type="PANTHER" id="PTHR30244:SF34">
    <property type="entry name" value="DTDP-4-AMINO-4,6-DIDEOXYGALACTOSE TRANSAMINASE"/>
    <property type="match status" value="1"/>
</dbReference>
<dbReference type="Proteomes" id="UP001519887">
    <property type="component" value="Unassembled WGS sequence"/>
</dbReference>
<keyword evidence="2" id="KW-0808">Transferase</keyword>
<accession>A0ABS7BZB1</accession>
<dbReference type="InterPro" id="IPR015421">
    <property type="entry name" value="PyrdxlP-dep_Trfase_major"/>
</dbReference>
<dbReference type="CDD" id="cd00616">
    <property type="entry name" value="AHBA_syn"/>
    <property type="match status" value="1"/>
</dbReference>
<dbReference type="PIRSF" id="PIRSF000390">
    <property type="entry name" value="PLP_StrS"/>
    <property type="match status" value="1"/>
</dbReference>
<dbReference type="PANTHER" id="PTHR30244">
    <property type="entry name" value="TRANSAMINASE"/>
    <property type="match status" value="1"/>
</dbReference>
<protein>
    <submittedName>
        <fullName evidence="2">DegT/DnrJ/EryC1/StrS family aminotransferase</fullName>
    </submittedName>
</protein>
<dbReference type="InterPro" id="IPR015424">
    <property type="entry name" value="PyrdxlP-dep_Trfase"/>
</dbReference>
<comment type="caution">
    <text evidence="2">The sequence shown here is derived from an EMBL/GenBank/DDBJ whole genome shotgun (WGS) entry which is preliminary data.</text>
</comment>
<dbReference type="Pfam" id="PF01041">
    <property type="entry name" value="DegT_DnrJ_EryC1"/>
    <property type="match status" value="1"/>
</dbReference>
<evidence type="ECO:0000313" key="2">
    <source>
        <dbReference type="EMBL" id="MBW7453984.1"/>
    </source>
</evidence>
<dbReference type="Gene3D" id="3.40.640.10">
    <property type="entry name" value="Type I PLP-dependent aspartate aminotransferase-like (Major domain)"/>
    <property type="match status" value="1"/>
</dbReference>
<dbReference type="InterPro" id="IPR000653">
    <property type="entry name" value="DegT/StrS_aminotransferase"/>
</dbReference>
<sequence>MEDQLAIYGGPKVKSGPFGSGQRFGIEEAKELMEALQQNTLFYHFGGKVKQFLRDFNHIYGVNYSVAASSGTGAIHIALGAAGVTLGDEVITSPITDQGTLVGILYQNAIPVFADLEPHTYNMDPASVEARITGRTKAIVVVHLAGNPCDMDAIMDIAARHQLKVIEDCAQSYLSRYKGRLAGTIGDYGCFSTNDFKHISTGDGGMVTVNSGEEEDYHTVHAFADKNYRRFGSSVMRDLQTLAPNYRMTELQGAVGIAQLKKLSWICGQRTDYGSRIGAGIEGIRGISPHRVVEGNTSTFWFYMLRVKEEELGCSRNEFSEALAAEGIPCSAGYIPDVVYMQPMFQQRSAYPGSLFPFDITGINYERGLCPNAEEILRTAVRINVNEYYTESDINDIIKAVHKVSNHYQKN</sequence>
<dbReference type="SUPFAM" id="SSF53383">
    <property type="entry name" value="PLP-dependent transferases"/>
    <property type="match status" value="1"/>
</dbReference>
<reference evidence="2 3" key="1">
    <citation type="submission" date="2021-07" db="EMBL/GenBank/DDBJ databases">
        <title>Paenibacillus radiodurans sp. nov., isolated from the southeastern edge of Tengger Desert.</title>
        <authorList>
            <person name="Zhang G."/>
        </authorList>
    </citation>
    <scope>NUCLEOTIDE SEQUENCE [LARGE SCALE GENOMIC DNA]</scope>
    <source>
        <strain evidence="2 3">CCM 7311</strain>
    </source>
</reference>
<evidence type="ECO:0000313" key="3">
    <source>
        <dbReference type="Proteomes" id="UP001519887"/>
    </source>
</evidence>
<comment type="similarity">
    <text evidence="1">Belongs to the DegT/DnrJ/EryC1 family.</text>
</comment>
<dbReference type="EMBL" id="JAHZIK010000140">
    <property type="protein sequence ID" value="MBW7453984.1"/>
    <property type="molecule type" value="Genomic_DNA"/>
</dbReference>
<dbReference type="GO" id="GO:0008483">
    <property type="term" value="F:transaminase activity"/>
    <property type="evidence" value="ECO:0007669"/>
    <property type="project" value="UniProtKB-KW"/>
</dbReference>
<keyword evidence="2" id="KW-0032">Aminotransferase</keyword>
<evidence type="ECO:0000256" key="1">
    <source>
        <dbReference type="RuleBase" id="RU004508"/>
    </source>
</evidence>
<dbReference type="InterPro" id="IPR015422">
    <property type="entry name" value="PyrdxlP-dep_Trfase_small"/>
</dbReference>
<proteinExistence type="inferred from homology"/>
<gene>
    <name evidence="2" type="ORF">K0U00_08030</name>
</gene>
<keyword evidence="1" id="KW-0663">Pyridoxal phosphate</keyword>
<dbReference type="RefSeq" id="WP_210037906.1">
    <property type="nucleotide sequence ID" value="NZ_JBHLVU010000022.1"/>
</dbReference>
<keyword evidence="3" id="KW-1185">Reference proteome</keyword>
<organism evidence="2 3">
    <name type="scientific">Paenibacillus sepulcri</name>
    <dbReference type="NCBI Taxonomy" id="359917"/>
    <lineage>
        <taxon>Bacteria</taxon>
        <taxon>Bacillati</taxon>
        <taxon>Bacillota</taxon>
        <taxon>Bacilli</taxon>
        <taxon>Bacillales</taxon>
        <taxon>Paenibacillaceae</taxon>
        <taxon>Paenibacillus</taxon>
    </lineage>
</organism>